<feature type="domain" description="Halobacterial output" evidence="1">
    <location>
        <begin position="36"/>
        <end position="103"/>
    </location>
</feature>
<organism evidence="2 3">
    <name type="scientific">Natrinema salaciae</name>
    <dbReference type="NCBI Taxonomy" id="1186196"/>
    <lineage>
        <taxon>Archaea</taxon>
        <taxon>Methanobacteriati</taxon>
        <taxon>Methanobacteriota</taxon>
        <taxon>Stenosarchaea group</taxon>
        <taxon>Halobacteria</taxon>
        <taxon>Halobacteriales</taxon>
        <taxon>Natrialbaceae</taxon>
        <taxon>Natrinema</taxon>
    </lineage>
</organism>
<dbReference type="InterPro" id="IPR040624">
    <property type="entry name" value="HalOD1"/>
</dbReference>
<keyword evidence="3" id="KW-1185">Reference proteome</keyword>
<accession>A0A1H9R7K9</accession>
<proteinExistence type="predicted"/>
<name>A0A1H9R7K9_9EURY</name>
<dbReference type="STRING" id="1186196.SAMN04489841_4304"/>
<dbReference type="Pfam" id="PF18545">
    <property type="entry name" value="HalOD1"/>
    <property type="match status" value="1"/>
</dbReference>
<evidence type="ECO:0000313" key="3">
    <source>
        <dbReference type="Proteomes" id="UP000199114"/>
    </source>
</evidence>
<dbReference type="AlphaFoldDB" id="A0A1H9R7K9"/>
<gene>
    <name evidence="2" type="ORF">SAMN04489841_4304</name>
</gene>
<protein>
    <recommendedName>
        <fullName evidence="1">Halobacterial output domain-containing protein</fullName>
    </recommendedName>
</protein>
<dbReference type="EMBL" id="FOFD01000007">
    <property type="protein sequence ID" value="SER68670.1"/>
    <property type="molecule type" value="Genomic_DNA"/>
</dbReference>
<reference evidence="3" key="1">
    <citation type="submission" date="2016-10" db="EMBL/GenBank/DDBJ databases">
        <authorList>
            <person name="Varghese N."/>
            <person name="Submissions S."/>
        </authorList>
    </citation>
    <scope>NUCLEOTIDE SEQUENCE [LARGE SCALE GENOMIC DNA]</scope>
    <source>
        <strain evidence="3">DSM 25055</strain>
    </source>
</reference>
<evidence type="ECO:0000259" key="1">
    <source>
        <dbReference type="Pfam" id="PF18545"/>
    </source>
</evidence>
<sequence length="106" mass="12006">MAPIEGAQSRSATVVWERDITMPSRQAVYEPETDGTPVTAIVRVLKDATPTDSATLPPLFDSIDPEAVNALYSDDDRTEYPRLTFTHDRFLVTIDRTRRITVREIR</sequence>
<dbReference type="Proteomes" id="UP000199114">
    <property type="component" value="Unassembled WGS sequence"/>
</dbReference>
<evidence type="ECO:0000313" key="2">
    <source>
        <dbReference type="EMBL" id="SER68670.1"/>
    </source>
</evidence>